<evidence type="ECO:0000313" key="8">
    <source>
        <dbReference type="EMBL" id="VTR35420.1"/>
    </source>
</evidence>
<dbReference type="PANTHER" id="PTHR43807">
    <property type="entry name" value="FI04487P"/>
    <property type="match status" value="1"/>
</dbReference>
<dbReference type="KEGG" id="stha:NCTC11429_01502"/>
<dbReference type="STRING" id="1123265.GCA_000686625_01939"/>
<dbReference type="FunFam" id="3.40.640.10:FF:000033">
    <property type="entry name" value="Aspartate aminotransferase"/>
    <property type="match status" value="1"/>
</dbReference>
<organism evidence="8 9">
    <name type="scientific">Sphingobacterium thalpophilum</name>
    <dbReference type="NCBI Taxonomy" id="259"/>
    <lineage>
        <taxon>Bacteria</taxon>
        <taxon>Pseudomonadati</taxon>
        <taxon>Bacteroidota</taxon>
        <taxon>Sphingobacteriia</taxon>
        <taxon>Sphingobacteriales</taxon>
        <taxon>Sphingobacteriaceae</taxon>
        <taxon>Sphingobacterium</taxon>
    </lineage>
</organism>
<dbReference type="GO" id="GO:0030170">
    <property type="term" value="F:pyridoxal phosphate binding"/>
    <property type="evidence" value="ECO:0007669"/>
    <property type="project" value="InterPro"/>
</dbReference>
<dbReference type="PANTHER" id="PTHR43807:SF20">
    <property type="entry name" value="FI04487P"/>
    <property type="match status" value="1"/>
</dbReference>
<comment type="cofactor">
    <cofactor evidence="1">
        <name>pyridoxal 5'-phosphate</name>
        <dbReference type="ChEBI" id="CHEBI:597326"/>
    </cofactor>
</comment>
<evidence type="ECO:0000256" key="3">
    <source>
        <dbReference type="ARBA" id="ARBA00022576"/>
    </source>
</evidence>
<dbReference type="Proteomes" id="UP001566204">
    <property type="component" value="Unassembled WGS sequence"/>
</dbReference>
<dbReference type="GO" id="GO:0005737">
    <property type="term" value="C:cytoplasm"/>
    <property type="evidence" value="ECO:0007669"/>
    <property type="project" value="TreeGrafter"/>
</dbReference>
<comment type="similarity">
    <text evidence="2">Belongs to the class-I pyridoxal-phosphate-dependent aminotransferase family.</text>
</comment>
<keyword evidence="4 8" id="KW-0808">Transferase</keyword>
<dbReference type="Gene3D" id="3.90.1150.10">
    <property type="entry name" value="Aspartate Aminotransferase, domain 1"/>
    <property type="match status" value="1"/>
</dbReference>
<feature type="domain" description="Aminotransferase class I/classII large" evidence="6">
    <location>
        <begin position="30"/>
        <end position="377"/>
    </location>
</feature>
<evidence type="ECO:0000313" key="10">
    <source>
        <dbReference type="Proteomes" id="UP001566204"/>
    </source>
</evidence>
<protein>
    <submittedName>
        <fullName evidence="8">Methionine aminotransferase</fullName>
        <ecNumber evidence="8">2.6.1.88</ecNumber>
    </submittedName>
</protein>
<evidence type="ECO:0000256" key="1">
    <source>
        <dbReference type="ARBA" id="ARBA00001933"/>
    </source>
</evidence>
<evidence type="ECO:0000256" key="5">
    <source>
        <dbReference type="ARBA" id="ARBA00022898"/>
    </source>
</evidence>
<gene>
    <name evidence="8" type="primary">ybdL</name>
    <name evidence="7" type="ORF">ABTW24_04895</name>
    <name evidence="8" type="ORF">NCTC11429_01502</name>
</gene>
<evidence type="ECO:0000256" key="4">
    <source>
        <dbReference type="ARBA" id="ARBA00022679"/>
    </source>
</evidence>
<dbReference type="GO" id="GO:0010326">
    <property type="term" value="F:methionine-oxo-acid transaminase activity"/>
    <property type="evidence" value="ECO:0007669"/>
    <property type="project" value="UniProtKB-EC"/>
</dbReference>
<dbReference type="GeneID" id="78462262"/>
<dbReference type="EMBL" id="JBEOQB010000001">
    <property type="protein sequence ID" value="MEZ0450926.1"/>
    <property type="molecule type" value="Genomic_DNA"/>
</dbReference>
<keyword evidence="10" id="KW-1185">Reference proteome</keyword>
<proteinExistence type="inferred from homology"/>
<reference evidence="7 10" key="2">
    <citation type="submission" date="2024-06" db="EMBL/GenBank/DDBJ databases">
        <title>Soil Sphingobacterium thalpophilum.</title>
        <authorList>
            <person name="Yang J."/>
            <person name="Li J."/>
        </authorList>
    </citation>
    <scope>NUCLEOTIDE SEQUENCE [LARGE SCALE GENOMIC DNA]</scope>
    <source>
        <strain evidence="7 10">22g91tb</strain>
    </source>
</reference>
<dbReference type="InterPro" id="IPR015424">
    <property type="entry name" value="PyrdxlP-dep_Trfase"/>
</dbReference>
<keyword evidence="5" id="KW-0663">Pyridoxal phosphate</keyword>
<dbReference type="InterPro" id="IPR051326">
    <property type="entry name" value="Kynurenine-oxoglutarate_AT"/>
</dbReference>
<dbReference type="AlphaFoldDB" id="A0A4U9UNZ0"/>
<evidence type="ECO:0000259" key="6">
    <source>
        <dbReference type="Pfam" id="PF00155"/>
    </source>
</evidence>
<dbReference type="NCBIfam" id="NF006569">
    <property type="entry name" value="PRK09082.1"/>
    <property type="match status" value="1"/>
</dbReference>
<dbReference type="Pfam" id="PF00155">
    <property type="entry name" value="Aminotran_1_2"/>
    <property type="match status" value="1"/>
</dbReference>
<dbReference type="InterPro" id="IPR015422">
    <property type="entry name" value="PyrdxlP-dep_Trfase_small"/>
</dbReference>
<sequence>MNFSLITKLPHVGTTIFTKMTMLANEYGALNLSQGFPDFDTDPRLTGLVADAMKEGHNQYAPMIGVQALRDTIAKKYESIYNILVDAQDEITVTAGGTQAIFTAIATIVRPEDEVIIFEPAYDCYAPTVELFGGKVVPVRLLAPDFRIDWTYVKGLINDRTRLVIINNPSNPTGKVLGREDLETLAVLLDGTNALLLSDEVYEHLVFDGAQPQSVLNIPRLRERSFVAASFGKLLHTTGWKVGYCIAPAAFTHEFRKVHQFNVFSVNTPMQYAIAEYLHDIAYVRGLADFFEKKRDLLKAGLQQSRFHVLPCEGTYFLNLDYSAISSEKEVDFACMLTRQHKVATIPLSAFYKEPTDQQVLRVCFAKQDDTLQKAISILAHI</sequence>
<dbReference type="RefSeq" id="WP_028069414.1">
    <property type="nucleotide sequence ID" value="NZ_JBEOQA010000001.1"/>
</dbReference>
<dbReference type="SUPFAM" id="SSF53383">
    <property type="entry name" value="PLP-dependent transferases"/>
    <property type="match status" value="1"/>
</dbReference>
<name>A0A4U9UNZ0_9SPHI</name>
<dbReference type="InterPro" id="IPR015421">
    <property type="entry name" value="PyrdxlP-dep_Trfase_major"/>
</dbReference>
<dbReference type="Gene3D" id="3.40.640.10">
    <property type="entry name" value="Type I PLP-dependent aspartate aminotransferase-like (Major domain)"/>
    <property type="match status" value="1"/>
</dbReference>
<evidence type="ECO:0000313" key="9">
    <source>
        <dbReference type="Proteomes" id="UP000308196"/>
    </source>
</evidence>
<dbReference type="Proteomes" id="UP000308196">
    <property type="component" value="Chromosome"/>
</dbReference>
<evidence type="ECO:0000313" key="7">
    <source>
        <dbReference type="EMBL" id="MEZ0450926.1"/>
    </source>
</evidence>
<dbReference type="EC" id="2.6.1.88" evidence="8"/>
<accession>A0A4U9UNZ0</accession>
<dbReference type="EMBL" id="LR590484">
    <property type="protein sequence ID" value="VTR35420.1"/>
    <property type="molecule type" value="Genomic_DNA"/>
</dbReference>
<evidence type="ECO:0000256" key="2">
    <source>
        <dbReference type="ARBA" id="ARBA00007441"/>
    </source>
</evidence>
<dbReference type="GO" id="GO:0016212">
    <property type="term" value="F:kynurenine-oxoglutarate transaminase activity"/>
    <property type="evidence" value="ECO:0007669"/>
    <property type="project" value="TreeGrafter"/>
</dbReference>
<reference evidence="8 9" key="1">
    <citation type="submission" date="2019-05" db="EMBL/GenBank/DDBJ databases">
        <authorList>
            <consortium name="Pathogen Informatics"/>
        </authorList>
    </citation>
    <scope>NUCLEOTIDE SEQUENCE [LARGE SCALE GENOMIC DNA]</scope>
    <source>
        <strain evidence="8 9">NCTC11429</strain>
    </source>
</reference>
<dbReference type="CDD" id="cd00609">
    <property type="entry name" value="AAT_like"/>
    <property type="match status" value="1"/>
</dbReference>
<dbReference type="InterPro" id="IPR004839">
    <property type="entry name" value="Aminotransferase_I/II_large"/>
</dbReference>
<keyword evidence="3 8" id="KW-0032">Aminotransferase</keyword>